<evidence type="ECO:0000256" key="3">
    <source>
        <dbReference type="ARBA" id="ARBA00022475"/>
    </source>
</evidence>
<dbReference type="InterPro" id="IPR052518">
    <property type="entry name" value="CHR_Transporter"/>
</dbReference>
<keyword evidence="3" id="KW-1003">Cell membrane</keyword>
<accession>H2J612</accession>
<proteinExistence type="inferred from homology"/>
<name>H2J612_MARPK</name>
<comment type="subcellular location">
    <subcellularLocation>
        <location evidence="1">Cell membrane</location>
        <topology evidence="1">Multi-pass membrane protein</topology>
    </subcellularLocation>
</comment>
<organism evidence="8 9">
    <name type="scientific">Marinitoga piezophila (strain DSM 14283 / JCM 11233 / KA3)</name>
    <dbReference type="NCBI Taxonomy" id="443254"/>
    <lineage>
        <taxon>Bacteria</taxon>
        <taxon>Thermotogati</taxon>
        <taxon>Thermotogota</taxon>
        <taxon>Thermotogae</taxon>
        <taxon>Petrotogales</taxon>
        <taxon>Petrotogaceae</taxon>
        <taxon>Marinitoga</taxon>
    </lineage>
</organism>
<keyword evidence="5 7" id="KW-1133">Transmembrane helix</keyword>
<evidence type="ECO:0000256" key="7">
    <source>
        <dbReference type="SAM" id="Phobius"/>
    </source>
</evidence>
<feature type="transmembrane region" description="Helical" evidence="7">
    <location>
        <begin position="347"/>
        <end position="366"/>
    </location>
</feature>
<evidence type="ECO:0000313" key="8">
    <source>
        <dbReference type="EMBL" id="AEX85073.1"/>
    </source>
</evidence>
<evidence type="ECO:0000256" key="1">
    <source>
        <dbReference type="ARBA" id="ARBA00004651"/>
    </source>
</evidence>
<dbReference type="STRING" id="443254.Marpi_0634"/>
<feature type="transmembrane region" description="Helical" evidence="7">
    <location>
        <begin position="110"/>
        <end position="130"/>
    </location>
</feature>
<evidence type="ECO:0000256" key="4">
    <source>
        <dbReference type="ARBA" id="ARBA00022692"/>
    </source>
</evidence>
<dbReference type="eggNOG" id="COG2059">
    <property type="taxonomic scope" value="Bacteria"/>
</dbReference>
<dbReference type="GO" id="GO:0015109">
    <property type="term" value="F:chromate transmembrane transporter activity"/>
    <property type="evidence" value="ECO:0007669"/>
    <property type="project" value="InterPro"/>
</dbReference>
<dbReference type="AlphaFoldDB" id="H2J612"/>
<dbReference type="InterPro" id="IPR003370">
    <property type="entry name" value="Chromate_transpt"/>
</dbReference>
<feature type="transmembrane region" description="Helical" evidence="7">
    <location>
        <begin position="291"/>
        <end position="309"/>
    </location>
</feature>
<dbReference type="RefSeq" id="WP_014296145.1">
    <property type="nucleotide sequence ID" value="NC_016751.1"/>
</dbReference>
<protein>
    <submittedName>
        <fullName evidence="8">Chromate transport protein ChrA</fullName>
    </submittedName>
</protein>
<reference evidence="8 9" key="1">
    <citation type="journal article" date="2012" name="J. Bacteriol.">
        <title>Complete Genome Sequence of the Thermophilic, Piezophilic, Heterotrophic Bacterium Marinitoga piezophila KA3.</title>
        <authorList>
            <person name="Lucas S."/>
            <person name="Han J."/>
            <person name="Lapidus A."/>
            <person name="Cheng J.F."/>
            <person name="Goodwin L.A."/>
            <person name="Pitluck S."/>
            <person name="Peters L."/>
            <person name="Mikhailova N."/>
            <person name="Teshima H."/>
            <person name="Detter J.C."/>
            <person name="Han C."/>
            <person name="Tapia R."/>
            <person name="Land M."/>
            <person name="Hauser L."/>
            <person name="Kyrpides N.C."/>
            <person name="Ivanova N."/>
            <person name="Pagani I."/>
            <person name="Vannier P."/>
            <person name="Oger P."/>
            <person name="Bartlett D.H."/>
            <person name="Noll K.M."/>
            <person name="Woyke T."/>
            <person name="Jebbar M."/>
        </authorList>
    </citation>
    <scope>NUCLEOTIDE SEQUENCE [LARGE SCALE GENOMIC DNA]</scope>
    <source>
        <strain evidence="9">DSM 14283 / JCM 11233 / KA3</strain>
    </source>
</reference>
<dbReference type="InterPro" id="IPR014047">
    <property type="entry name" value="Chr_Tranpt_l_chain"/>
</dbReference>
<dbReference type="OrthoDB" id="9788907at2"/>
<keyword evidence="4 7" id="KW-0812">Transmembrane</keyword>
<dbReference type="KEGG" id="mpz:Marpi_0634"/>
<dbReference type="Proteomes" id="UP000007161">
    <property type="component" value="Chromosome"/>
</dbReference>
<reference evidence="9" key="2">
    <citation type="submission" date="2012-01" db="EMBL/GenBank/DDBJ databases">
        <title>Complete sequence of chromosome of Marinitoga piezophila KA3.</title>
        <authorList>
            <person name="Lucas S."/>
            <person name="Han J."/>
            <person name="Lapidus A."/>
            <person name="Cheng J.-F."/>
            <person name="Goodwin L."/>
            <person name="Pitluck S."/>
            <person name="Peters L."/>
            <person name="Mikhailova N."/>
            <person name="Teshima H."/>
            <person name="Detter J.C."/>
            <person name="Han C."/>
            <person name="Tapia R."/>
            <person name="Land M."/>
            <person name="Hauser L."/>
            <person name="Kyrpides N."/>
            <person name="Ivanova N."/>
            <person name="Pagani I."/>
            <person name="Jebbar M."/>
            <person name="Vannier P."/>
            <person name="Oger P."/>
            <person name="Cario A."/>
            <person name="Bartlett D."/>
            <person name="Noll K.M."/>
            <person name="Woyke T."/>
        </authorList>
    </citation>
    <scope>NUCLEOTIDE SEQUENCE [LARGE SCALE GENOMIC DNA]</scope>
    <source>
        <strain evidence="9">DSM 14283 / JCM 11233 / KA3</strain>
    </source>
</reference>
<feature type="transmembrane region" description="Helical" evidence="7">
    <location>
        <begin position="14"/>
        <end position="32"/>
    </location>
</feature>
<feature type="transmembrane region" description="Helical" evidence="7">
    <location>
        <begin position="47"/>
        <end position="69"/>
    </location>
</feature>
<comment type="similarity">
    <text evidence="2">Belongs to the chromate ion transporter (CHR) (TC 2.A.51) family.</text>
</comment>
<feature type="transmembrane region" description="Helical" evidence="7">
    <location>
        <begin position="142"/>
        <end position="175"/>
    </location>
</feature>
<keyword evidence="6 7" id="KW-0472">Membrane</keyword>
<dbReference type="EMBL" id="CP003257">
    <property type="protein sequence ID" value="AEX85073.1"/>
    <property type="molecule type" value="Genomic_DNA"/>
</dbReference>
<feature type="transmembrane region" description="Helical" evidence="7">
    <location>
        <begin position="321"/>
        <end position="341"/>
    </location>
</feature>
<gene>
    <name evidence="8" type="ordered locus">Marpi_0634</name>
</gene>
<dbReference type="Pfam" id="PF02417">
    <property type="entry name" value="Chromate_transp"/>
    <property type="match status" value="2"/>
</dbReference>
<sequence>MKKHHKEILEWMKITLYLGIIGFGGFSVLAYVKKLLVEEKKYITQKFYLNAVASISPLPGAMAVNMITFVGAELYGFWGAILGVITFITPSFLLMILLAKWYIKYGNTPYIEFLTNMFIPLILVFITNALFKISKGVFKEKISYVFTISAFLMLLFLKINVIYVILLFGLLGMILNKEEGHVEDIHLRRVPKSNKLYVTLFLISIAIISIYVFYKNPFIFKMFYNFFLLGATGFGSGYSVIAVMDELIVRKLQWLNVKEFTTALIVGQITPGPVMITATFVSYYLKGFLGALYGTLGIFLTPMTLAFVLSKYQSKIRDKKWFVGFVKGVNPALVAILLRLIVKYSMILPLNIFSILILISSIIFIIKLNKPLYAVFSTIALGTIAYFI</sequence>
<dbReference type="PANTHER" id="PTHR43663:SF1">
    <property type="entry name" value="CHROMATE TRANSPORTER"/>
    <property type="match status" value="1"/>
</dbReference>
<dbReference type="PIRSF" id="PIRSF004810">
    <property type="entry name" value="ChrA"/>
    <property type="match status" value="1"/>
</dbReference>
<dbReference type="PANTHER" id="PTHR43663">
    <property type="entry name" value="CHROMATE TRANSPORT PROTEIN-RELATED"/>
    <property type="match status" value="1"/>
</dbReference>
<dbReference type="GO" id="GO:0005886">
    <property type="term" value="C:plasma membrane"/>
    <property type="evidence" value="ECO:0007669"/>
    <property type="project" value="UniProtKB-SubCell"/>
</dbReference>
<dbReference type="HOGENOM" id="CLU_018106_0_0_0"/>
<feature type="transmembrane region" description="Helical" evidence="7">
    <location>
        <begin position="75"/>
        <end position="98"/>
    </location>
</feature>
<feature type="transmembrane region" description="Helical" evidence="7">
    <location>
        <begin position="260"/>
        <end position="285"/>
    </location>
</feature>
<evidence type="ECO:0000313" key="9">
    <source>
        <dbReference type="Proteomes" id="UP000007161"/>
    </source>
</evidence>
<evidence type="ECO:0000256" key="6">
    <source>
        <dbReference type="ARBA" id="ARBA00023136"/>
    </source>
</evidence>
<feature type="transmembrane region" description="Helical" evidence="7">
    <location>
        <begin position="226"/>
        <end position="248"/>
    </location>
</feature>
<feature type="transmembrane region" description="Helical" evidence="7">
    <location>
        <begin position="196"/>
        <end position="214"/>
    </location>
</feature>
<evidence type="ECO:0000256" key="2">
    <source>
        <dbReference type="ARBA" id="ARBA00005262"/>
    </source>
</evidence>
<evidence type="ECO:0000256" key="5">
    <source>
        <dbReference type="ARBA" id="ARBA00022989"/>
    </source>
</evidence>
<keyword evidence="9" id="KW-1185">Reference proteome</keyword>